<dbReference type="PANTHER" id="PTHR37984:SF5">
    <property type="entry name" value="PROTEIN NYNRIN-LIKE"/>
    <property type="match status" value="1"/>
</dbReference>
<evidence type="ECO:0000313" key="5">
    <source>
        <dbReference type="EMBL" id="KAK3926170.1"/>
    </source>
</evidence>
<dbReference type="AlphaFoldDB" id="A0AAE1HRI0"/>
<dbReference type="SUPFAM" id="SSF50630">
    <property type="entry name" value="Acid proteases"/>
    <property type="match status" value="1"/>
</dbReference>
<dbReference type="InterPro" id="IPR050951">
    <property type="entry name" value="Retrovirus_Pol_polyprotein"/>
</dbReference>
<gene>
    <name evidence="5" type="ORF">KUF71_014419</name>
</gene>
<keyword evidence="4" id="KW-0255">Endonuclease</keyword>
<dbReference type="Proteomes" id="UP001219518">
    <property type="component" value="Unassembled WGS sequence"/>
</dbReference>
<proteinExistence type="predicted"/>
<accession>A0AAE1HRI0</accession>
<keyword evidence="3" id="KW-0540">Nuclease</keyword>
<name>A0AAE1HRI0_9NEOP</name>
<dbReference type="Gene3D" id="2.40.70.10">
    <property type="entry name" value="Acid Proteases"/>
    <property type="match status" value="1"/>
</dbReference>
<protein>
    <submittedName>
        <fullName evidence="5">Transcription-repair-coupling factor</fullName>
    </submittedName>
</protein>
<evidence type="ECO:0000256" key="2">
    <source>
        <dbReference type="ARBA" id="ARBA00022695"/>
    </source>
</evidence>
<keyword evidence="4" id="KW-0378">Hydrolase</keyword>
<evidence type="ECO:0000256" key="3">
    <source>
        <dbReference type="ARBA" id="ARBA00022722"/>
    </source>
</evidence>
<dbReference type="InterPro" id="IPR021109">
    <property type="entry name" value="Peptidase_aspartic_dom_sf"/>
</dbReference>
<evidence type="ECO:0000256" key="4">
    <source>
        <dbReference type="ARBA" id="ARBA00022759"/>
    </source>
</evidence>
<organism evidence="5 6">
    <name type="scientific">Frankliniella fusca</name>
    <dbReference type="NCBI Taxonomy" id="407009"/>
    <lineage>
        <taxon>Eukaryota</taxon>
        <taxon>Metazoa</taxon>
        <taxon>Ecdysozoa</taxon>
        <taxon>Arthropoda</taxon>
        <taxon>Hexapoda</taxon>
        <taxon>Insecta</taxon>
        <taxon>Pterygota</taxon>
        <taxon>Neoptera</taxon>
        <taxon>Paraneoptera</taxon>
        <taxon>Thysanoptera</taxon>
        <taxon>Terebrantia</taxon>
        <taxon>Thripoidea</taxon>
        <taxon>Thripidae</taxon>
        <taxon>Frankliniella</taxon>
    </lineage>
</organism>
<keyword evidence="2" id="KW-0548">Nucleotidyltransferase</keyword>
<reference evidence="5" key="1">
    <citation type="submission" date="2021-07" db="EMBL/GenBank/DDBJ databases">
        <authorList>
            <person name="Catto M.A."/>
            <person name="Jacobson A."/>
            <person name="Kennedy G."/>
            <person name="Labadie P."/>
            <person name="Hunt B.G."/>
            <person name="Srinivasan R."/>
        </authorList>
    </citation>
    <scope>NUCLEOTIDE SEQUENCE</scope>
    <source>
        <strain evidence="5">PL_HMW_Pooled</strain>
        <tissue evidence="5">Head</tissue>
    </source>
</reference>
<dbReference type="GO" id="GO:0016779">
    <property type="term" value="F:nucleotidyltransferase activity"/>
    <property type="evidence" value="ECO:0007669"/>
    <property type="project" value="UniProtKB-KW"/>
</dbReference>
<dbReference type="PANTHER" id="PTHR37984">
    <property type="entry name" value="PROTEIN CBG26694"/>
    <property type="match status" value="1"/>
</dbReference>
<dbReference type="EMBL" id="JAHWGI010001243">
    <property type="protein sequence ID" value="KAK3926170.1"/>
    <property type="molecule type" value="Genomic_DNA"/>
</dbReference>
<sequence>MAQPAVLLTPMGQLERYDPNNHKFDMWLGQFSEYCFLNNVPTEPVNAQGLVLPAHNRRRALFLAHIGSRAFEVVSAACAPRFPREHSIGQLSAMIKEVFENPGHQESNRVLFHGRIQKQDESVFEYVSAIQLLAQNCNFGAAYPMIMKTRLISGIRHADTKVKLLNPLMSFEEAKRIAIDDDRIRIHMKSLAQQTTNNVNAVTVRNEALLEGEVVEIEAVPTVTEAFIVVVVVISIRTQEEIRHSEETPIANVIYVNQTTSPPVYIDVNINSQVLQAEVDTGAGVSLISSTYLNLMFSNIPLNPCHTVLVSASGPIQVLGEVSVQVSVHQSKSFTLPLIVCNAVEKSKFLFGRPWLDVFFPDWRKQLLNLAVSVSSVSIPNVVSSFLKLYPKIFDPTNDNPIKFYSAKLILKDNCVPFRHPPYPVPYALVDVLVKLSKRHPVVEGVVVRYLGGTRYAVNVQGVIREPHVNQLSRSPVV</sequence>
<reference evidence="5" key="2">
    <citation type="journal article" date="2023" name="BMC Genomics">
        <title>Pest status, molecular evolution, and epigenetic factors derived from the genome assembly of Frankliniella fusca, a thysanopteran phytovirus vector.</title>
        <authorList>
            <person name="Catto M.A."/>
            <person name="Labadie P.E."/>
            <person name="Jacobson A.L."/>
            <person name="Kennedy G.G."/>
            <person name="Srinivasan R."/>
            <person name="Hunt B.G."/>
        </authorList>
    </citation>
    <scope>NUCLEOTIDE SEQUENCE</scope>
    <source>
        <strain evidence="5">PL_HMW_Pooled</strain>
    </source>
</reference>
<dbReference type="GO" id="GO:0004519">
    <property type="term" value="F:endonuclease activity"/>
    <property type="evidence" value="ECO:0007669"/>
    <property type="project" value="UniProtKB-KW"/>
</dbReference>
<comment type="caution">
    <text evidence="5">The sequence shown here is derived from an EMBL/GenBank/DDBJ whole genome shotgun (WGS) entry which is preliminary data.</text>
</comment>
<evidence type="ECO:0000313" key="6">
    <source>
        <dbReference type="Proteomes" id="UP001219518"/>
    </source>
</evidence>
<evidence type="ECO:0000256" key="1">
    <source>
        <dbReference type="ARBA" id="ARBA00022679"/>
    </source>
</evidence>
<keyword evidence="6" id="KW-1185">Reference proteome</keyword>
<keyword evidence="1" id="KW-0808">Transferase</keyword>